<evidence type="ECO:0000256" key="7">
    <source>
        <dbReference type="ARBA" id="ARBA00022737"/>
    </source>
</evidence>
<keyword evidence="6" id="KW-0732">Signal</keyword>
<keyword evidence="5 11" id="KW-0812">Transmembrane</keyword>
<dbReference type="FunFam" id="3.80.10.10:FF:000041">
    <property type="entry name" value="LRR receptor-like serine/threonine-protein kinase ERECTA"/>
    <property type="match status" value="1"/>
</dbReference>
<gene>
    <name evidence="12" type="ORF">FisN_21Lh256</name>
</gene>
<evidence type="ECO:0000256" key="11">
    <source>
        <dbReference type="SAM" id="Phobius"/>
    </source>
</evidence>
<evidence type="ECO:0000256" key="9">
    <source>
        <dbReference type="ARBA" id="ARBA00023136"/>
    </source>
</evidence>
<evidence type="ECO:0000256" key="1">
    <source>
        <dbReference type="ARBA" id="ARBA00004236"/>
    </source>
</evidence>
<evidence type="ECO:0000313" key="12">
    <source>
        <dbReference type="EMBL" id="GAX24642.1"/>
    </source>
</evidence>
<evidence type="ECO:0000256" key="10">
    <source>
        <dbReference type="ARBA" id="ARBA00037847"/>
    </source>
</evidence>
<dbReference type="GO" id="GO:0012505">
    <property type="term" value="C:endomembrane system"/>
    <property type="evidence" value="ECO:0007669"/>
    <property type="project" value="UniProtKB-SubCell"/>
</dbReference>
<evidence type="ECO:0000256" key="5">
    <source>
        <dbReference type="ARBA" id="ARBA00022692"/>
    </source>
</evidence>
<evidence type="ECO:0000256" key="8">
    <source>
        <dbReference type="ARBA" id="ARBA00022989"/>
    </source>
</evidence>
<dbReference type="PANTHER" id="PTHR48062:SF52">
    <property type="entry name" value="RECEPTOR-LIKE PROTEIN 8-RELATED"/>
    <property type="match status" value="1"/>
</dbReference>
<dbReference type="Pfam" id="PF13855">
    <property type="entry name" value="LRR_8"/>
    <property type="match status" value="1"/>
</dbReference>
<dbReference type="Proteomes" id="UP000198406">
    <property type="component" value="Unassembled WGS sequence"/>
</dbReference>
<protein>
    <recommendedName>
        <fullName evidence="14">L domain-like protein</fullName>
    </recommendedName>
</protein>
<dbReference type="OrthoDB" id="205182at2759"/>
<evidence type="ECO:0000256" key="6">
    <source>
        <dbReference type="ARBA" id="ARBA00022729"/>
    </source>
</evidence>
<evidence type="ECO:0000256" key="2">
    <source>
        <dbReference type="ARBA" id="ARBA00009592"/>
    </source>
</evidence>
<comment type="similarity">
    <text evidence="2">Belongs to the RLP family.</text>
</comment>
<dbReference type="GO" id="GO:0005886">
    <property type="term" value="C:plasma membrane"/>
    <property type="evidence" value="ECO:0007669"/>
    <property type="project" value="UniProtKB-SubCell"/>
</dbReference>
<dbReference type="InParanoid" id="A0A1Z5KEW6"/>
<evidence type="ECO:0008006" key="14">
    <source>
        <dbReference type="Google" id="ProtNLM"/>
    </source>
</evidence>
<dbReference type="FunFam" id="3.80.10.10:FF:000383">
    <property type="entry name" value="Leucine-rich repeat receptor protein kinase EMS1"/>
    <property type="match status" value="1"/>
</dbReference>
<keyword evidence="9 11" id="KW-0472">Membrane</keyword>
<dbReference type="AlphaFoldDB" id="A0A1Z5KEW6"/>
<feature type="transmembrane region" description="Helical" evidence="11">
    <location>
        <begin position="42"/>
        <end position="64"/>
    </location>
</feature>
<organism evidence="12 13">
    <name type="scientific">Fistulifera solaris</name>
    <name type="common">Oleaginous diatom</name>
    <dbReference type="NCBI Taxonomy" id="1519565"/>
    <lineage>
        <taxon>Eukaryota</taxon>
        <taxon>Sar</taxon>
        <taxon>Stramenopiles</taxon>
        <taxon>Ochrophyta</taxon>
        <taxon>Bacillariophyta</taxon>
        <taxon>Bacillariophyceae</taxon>
        <taxon>Bacillariophycidae</taxon>
        <taxon>Naviculales</taxon>
        <taxon>Naviculaceae</taxon>
        <taxon>Fistulifera</taxon>
    </lineage>
</organism>
<keyword evidence="8 11" id="KW-1133">Transmembrane helix</keyword>
<keyword evidence="3" id="KW-1003">Cell membrane</keyword>
<dbReference type="EMBL" id="BDSP01000212">
    <property type="protein sequence ID" value="GAX24642.1"/>
    <property type="molecule type" value="Genomic_DNA"/>
</dbReference>
<dbReference type="InterPro" id="IPR003591">
    <property type="entry name" value="Leu-rich_rpt_typical-subtyp"/>
</dbReference>
<dbReference type="InterPro" id="IPR051502">
    <property type="entry name" value="RLP_Defense_Trigger"/>
</dbReference>
<keyword evidence="4" id="KW-0433">Leucine-rich repeat</keyword>
<dbReference type="PROSITE" id="PS51450">
    <property type="entry name" value="LRR"/>
    <property type="match status" value="1"/>
</dbReference>
<keyword evidence="13" id="KW-1185">Reference proteome</keyword>
<dbReference type="SUPFAM" id="SSF52058">
    <property type="entry name" value="L domain-like"/>
    <property type="match status" value="1"/>
</dbReference>
<proteinExistence type="inferred from homology"/>
<keyword evidence="7" id="KW-0677">Repeat</keyword>
<sequence>MEMERGNTAVLTEVESGSLPLVEDQHDTASQLLKGKHKQRRWIMAITGVISLFVIAIAAALPLLGNNKAEYSRTKLERLQDLQTILLNVSEPLAFVRLDSPSSQALQYLAYKEDQFHVRTKDRVLQLYALLVVLFTCGGYADLLDDTTVSECEIGYLTCDEKGNLIAVDLSDQKLSGSLPKELGLLTHLTVLDLRNNDLNGALTSDSFATLTNLEQLFLSSNKFTSSISPAMSALTNLRTLDLSNNLLTGSLPSGLAKLSNINEFLVAKNRFVGDIFRIALHWRNMTHLDVEDTDLGGAIPTEIGILTNLTYFETRFSEVRGSIPTEIAKLSKLRQLLIDGPHFEGTLPGEIGQMTELDSISFSGGNFWGTIPTTIGLLTNLQYVRIGDSQVTGTIPTELGNCPKLHKLSFEISQLSGTLPSEFAFLGFLETIFLEFTEITTIPEEVCETGVEIITDCELRCVCCKSGGRC</sequence>
<accession>A0A1Z5KEW6</accession>
<comment type="subcellular location">
    <subcellularLocation>
        <location evidence="1">Cell membrane</location>
    </subcellularLocation>
    <subcellularLocation>
        <location evidence="10">Endomembrane system</location>
        <topology evidence="10">Single-pass membrane protein</topology>
    </subcellularLocation>
</comment>
<dbReference type="SMART" id="SM00369">
    <property type="entry name" value="LRR_TYP"/>
    <property type="match status" value="4"/>
</dbReference>
<dbReference type="InterPro" id="IPR032675">
    <property type="entry name" value="LRR_dom_sf"/>
</dbReference>
<evidence type="ECO:0000313" key="13">
    <source>
        <dbReference type="Proteomes" id="UP000198406"/>
    </source>
</evidence>
<comment type="caution">
    <text evidence="12">The sequence shown here is derived from an EMBL/GenBank/DDBJ whole genome shotgun (WGS) entry which is preliminary data.</text>
</comment>
<dbReference type="PRINTS" id="PR00019">
    <property type="entry name" value="LEURICHRPT"/>
</dbReference>
<evidence type="ECO:0000256" key="4">
    <source>
        <dbReference type="ARBA" id="ARBA00022614"/>
    </source>
</evidence>
<dbReference type="Gene3D" id="3.80.10.10">
    <property type="entry name" value="Ribonuclease Inhibitor"/>
    <property type="match status" value="3"/>
</dbReference>
<name>A0A1Z5KEW6_FISSO</name>
<dbReference type="InterPro" id="IPR001611">
    <property type="entry name" value="Leu-rich_rpt"/>
</dbReference>
<dbReference type="PANTHER" id="PTHR48062">
    <property type="entry name" value="RECEPTOR-LIKE PROTEIN 14"/>
    <property type="match status" value="1"/>
</dbReference>
<evidence type="ECO:0000256" key="3">
    <source>
        <dbReference type="ARBA" id="ARBA00022475"/>
    </source>
</evidence>
<reference evidence="12 13" key="1">
    <citation type="journal article" date="2015" name="Plant Cell">
        <title>Oil accumulation by the oleaginous diatom Fistulifera solaris as revealed by the genome and transcriptome.</title>
        <authorList>
            <person name="Tanaka T."/>
            <person name="Maeda Y."/>
            <person name="Veluchamy A."/>
            <person name="Tanaka M."/>
            <person name="Abida H."/>
            <person name="Marechal E."/>
            <person name="Bowler C."/>
            <person name="Muto M."/>
            <person name="Sunaga Y."/>
            <person name="Tanaka M."/>
            <person name="Yoshino T."/>
            <person name="Taniguchi T."/>
            <person name="Fukuda Y."/>
            <person name="Nemoto M."/>
            <person name="Matsumoto M."/>
            <person name="Wong P.S."/>
            <person name="Aburatani S."/>
            <person name="Fujibuchi W."/>
        </authorList>
    </citation>
    <scope>NUCLEOTIDE SEQUENCE [LARGE SCALE GENOMIC DNA]</scope>
    <source>
        <strain evidence="12 13">JPCC DA0580</strain>
    </source>
</reference>